<keyword evidence="5" id="KW-1185">Reference proteome</keyword>
<keyword evidence="1 2" id="KW-0597">Phosphoprotein</keyword>
<dbReference type="SUPFAM" id="SSF52172">
    <property type="entry name" value="CheY-like"/>
    <property type="match status" value="1"/>
</dbReference>
<name>A0ABR8A8W4_9CYAN</name>
<gene>
    <name evidence="4" type="ORF">H6G24_10525</name>
</gene>
<feature type="modified residue" description="4-aspartylphosphate" evidence="2">
    <location>
        <position position="55"/>
    </location>
</feature>
<dbReference type="SMART" id="SM00448">
    <property type="entry name" value="REC"/>
    <property type="match status" value="1"/>
</dbReference>
<dbReference type="EMBL" id="JACJQH010000013">
    <property type="protein sequence ID" value="MBD2195925.1"/>
    <property type="molecule type" value="Genomic_DNA"/>
</dbReference>
<evidence type="ECO:0000256" key="1">
    <source>
        <dbReference type="ARBA" id="ARBA00022553"/>
    </source>
</evidence>
<dbReference type="InterPro" id="IPR001789">
    <property type="entry name" value="Sig_transdc_resp-reg_receiver"/>
</dbReference>
<dbReference type="InterPro" id="IPR050595">
    <property type="entry name" value="Bact_response_regulator"/>
</dbReference>
<protein>
    <submittedName>
        <fullName evidence="4">Response regulator</fullName>
    </submittedName>
</protein>
<feature type="domain" description="Response regulatory" evidence="3">
    <location>
        <begin position="5"/>
        <end position="122"/>
    </location>
</feature>
<dbReference type="Gene3D" id="3.40.50.2300">
    <property type="match status" value="1"/>
</dbReference>
<dbReference type="Proteomes" id="UP000658514">
    <property type="component" value="Unassembled WGS sequence"/>
</dbReference>
<dbReference type="InterPro" id="IPR011006">
    <property type="entry name" value="CheY-like_superfamily"/>
</dbReference>
<dbReference type="PROSITE" id="PS50110">
    <property type="entry name" value="RESPONSE_REGULATORY"/>
    <property type="match status" value="1"/>
</dbReference>
<evidence type="ECO:0000256" key="2">
    <source>
        <dbReference type="PROSITE-ProRule" id="PRU00169"/>
    </source>
</evidence>
<dbReference type="Pfam" id="PF00072">
    <property type="entry name" value="Response_reg"/>
    <property type="match status" value="1"/>
</dbReference>
<dbReference type="CDD" id="cd17552">
    <property type="entry name" value="REC_RR468-like"/>
    <property type="match status" value="1"/>
</dbReference>
<accession>A0ABR8A8W4</accession>
<comment type="caution">
    <text evidence="4">The sequence shown here is derived from an EMBL/GenBank/DDBJ whole genome shotgun (WGS) entry which is preliminary data.</text>
</comment>
<reference evidence="4 5" key="1">
    <citation type="journal article" date="2020" name="ISME J.">
        <title>Comparative genomics reveals insights into cyanobacterial evolution and habitat adaptation.</title>
        <authorList>
            <person name="Chen M.Y."/>
            <person name="Teng W.K."/>
            <person name="Zhao L."/>
            <person name="Hu C.X."/>
            <person name="Zhou Y.K."/>
            <person name="Han B.P."/>
            <person name="Song L.R."/>
            <person name="Shu W.S."/>
        </authorList>
    </citation>
    <scope>NUCLEOTIDE SEQUENCE [LARGE SCALE GENOMIC DNA]</scope>
    <source>
        <strain evidence="4 5">FACHB-288</strain>
    </source>
</reference>
<dbReference type="PANTHER" id="PTHR44591">
    <property type="entry name" value="STRESS RESPONSE REGULATOR PROTEIN 1"/>
    <property type="match status" value="1"/>
</dbReference>
<evidence type="ECO:0000259" key="3">
    <source>
        <dbReference type="PROSITE" id="PS50110"/>
    </source>
</evidence>
<dbReference type="RefSeq" id="WP_190547736.1">
    <property type="nucleotide sequence ID" value="NZ_CAWPNO010000035.1"/>
</dbReference>
<evidence type="ECO:0000313" key="5">
    <source>
        <dbReference type="Proteomes" id="UP000658514"/>
    </source>
</evidence>
<organism evidence="4 5">
    <name type="scientific">Calothrix parietina FACHB-288</name>
    <dbReference type="NCBI Taxonomy" id="2692896"/>
    <lineage>
        <taxon>Bacteria</taxon>
        <taxon>Bacillati</taxon>
        <taxon>Cyanobacteriota</taxon>
        <taxon>Cyanophyceae</taxon>
        <taxon>Nostocales</taxon>
        <taxon>Calotrichaceae</taxon>
        <taxon>Calothrix</taxon>
    </lineage>
</organism>
<proteinExistence type="predicted"/>
<dbReference type="PANTHER" id="PTHR44591:SF22">
    <property type="entry name" value="CHEY SUBFAMILY"/>
    <property type="match status" value="1"/>
</dbReference>
<evidence type="ECO:0000313" key="4">
    <source>
        <dbReference type="EMBL" id="MBD2195925.1"/>
    </source>
</evidence>
<sequence length="128" mass="14028">MPAKRILVIDDEKNLCTVIKACLENIGRWQVLIAESGSEGLTLADKEHPDAILLDVMMPDIDGLALFNRLQANLATKKIPVILLTAKVQKVDLNEFSRLGVAGVISKPFDPLRLSHLVATTLGWQLST</sequence>